<gene>
    <name evidence="1" type="ORF">ArsFIN_09000</name>
    <name evidence="2" type="ORF">QE207_13850</name>
    <name evidence="3" type="ORF">QE210_04170</name>
    <name evidence="4" type="ORF">QE258_03900</name>
</gene>
<organism evidence="1 5">
    <name type="scientific">Arsenophonus nasoniae</name>
    <name type="common">son-killer infecting Nasonia vitripennis</name>
    <dbReference type="NCBI Taxonomy" id="638"/>
    <lineage>
        <taxon>Bacteria</taxon>
        <taxon>Pseudomonadati</taxon>
        <taxon>Pseudomonadota</taxon>
        <taxon>Gammaproteobacteria</taxon>
        <taxon>Enterobacterales</taxon>
        <taxon>Morganellaceae</taxon>
        <taxon>Arsenophonus</taxon>
    </lineage>
</organism>
<dbReference type="RefSeq" id="WP_026822339.1">
    <property type="nucleotide sequence ID" value="NZ_CP038613.1"/>
</dbReference>
<evidence type="ECO:0000313" key="1">
    <source>
        <dbReference type="EMBL" id="QBY42355.1"/>
    </source>
</evidence>
<dbReference type="Proteomes" id="UP000295134">
    <property type="component" value="Chromosome"/>
</dbReference>
<evidence type="ECO:0000313" key="4">
    <source>
        <dbReference type="EMBL" id="WGM06492.1"/>
    </source>
</evidence>
<dbReference type="EMBL" id="CP038613">
    <property type="protein sequence ID" value="QBY42355.1"/>
    <property type="molecule type" value="Genomic_DNA"/>
</dbReference>
<evidence type="ECO:0000313" key="2">
    <source>
        <dbReference type="EMBL" id="WGL94767.1"/>
    </source>
</evidence>
<dbReference type="AlphaFoldDB" id="A0A4P7KQU3"/>
<dbReference type="EMBL" id="CP123504">
    <property type="protein sequence ID" value="WGM02307.1"/>
    <property type="molecule type" value="Genomic_DNA"/>
</dbReference>
<proteinExistence type="predicted"/>
<keyword evidence="6" id="KW-1185">Reference proteome</keyword>
<dbReference type="EMBL" id="CP123498">
    <property type="protein sequence ID" value="WGL94767.1"/>
    <property type="molecule type" value="Genomic_DNA"/>
</dbReference>
<reference evidence="2" key="2">
    <citation type="submission" date="2023-04" db="EMBL/GenBank/DDBJ databases">
        <title>Genome dynamics across the evolutionary transition to endosymbiosis.</title>
        <authorList>
            <person name="Siozios S."/>
            <person name="Nadal-Jimenez P."/>
            <person name="Azagi T."/>
            <person name="Sprong H."/>
            <person name="Frost C.L."/>
            <person name="Parratt S.R."/>
            <person name="Taylor G."/>
            <person name="Brettell L."/>
            <person name="Lew K.C."/>
            <person name="Croft L."/>
            <person name="King K.C."/>
            <person name="Brockhurst M.A."/>
            <person name="Hypsa V."/>
            <person name="Novakova E."/>
            <person name="Darby A.C."/>
            <person name="Hurst G.D.D."/>
        </authorList>
    </citation>
    <scope>NUCLEOTIDE SEQUENCE</scope>
    <source>
        <strain evidence="2">AIh</strain>
        <strain evidence="4">ANv_CAN</strain>
        <strain evidence="3">APv</strain>
    </source>
</reference>
<evidence type="ECO:0000313" key="3">
    <source>
        <dbReference type="EMBL" id="WGM02307.1"/>
    </source>
</evidence>
<evidence type="ECO:0000313" key="6">
    <source>
        <dbReference type="Proteomes" id="UP001177592"/>
    </source>
</evidence>
<name>A0A4P7KQU3_9GAMM</name>
<reference evidence="1 5" key="1">
    <citation type="submission" date="2019-03" db="EMBL/GenBank/DDBJ databases">
        <title>Long-read sequencing reveals hyperdense prophage content in a complex bacterial symbiont genome.</title>
        <authorList>
            <person name="Frost C.L."/>
            <person name="Siozios S."/>
            <person name="Nadal-Jimenez P."/>
            <person name="Brockhurst M.A."/>
            <person name="King K.C."/>
            <person name="Darby A.C."/>
            <person name="Hurst G.D.D."/>
        </authorList>
    </citation>
    <scope>NUCLEOTIDE SEQUENCE [LARGE SCALE GENOMIC DNA]</scope>
    <source>
        <strain evidence="1 5">FIN</strain>
    </source>
</reference>
<protein>
    <submittedName>
        <fullName evidence="1">Uncharacterized protein</fullName>
    </submittedName>
</protein>
<accession>A0A4P7KQU3</accession>
<dbReference type="Proteomes" id="UP001177595">
    <property type="component" value="Chromosome"/>
</dbReference>
<sequence length="73" mass="8342">MKIPMMNNIMSSIIESPITETTKSLDDRLKENGKATNYHDSCTVNKKTGVDPLFYSQLRELYEKAEESEKEGL</sequence>
<evidence type="ECO:0000313" key="5">
    <source>
        <dbReference type="Proteomes" id="UP000295134"/>
    </source>
</evidence>
<dbReference type="Proteomes" id="UP001177592">
    <property type="component" value="Chromosome"/>
</dbReference>
<dbReference type="GeneID" id="96876140"/>
<dbReference type="Proteomes" id="UP001177597">
    <property type="component" value="Chromosome"/>
</dbReference>
<dbReference type="KEGG" id="ans:ArsFIN_09000"/>
<dbReference type="EMBL" id="CP123523">
    <property type="protein sequence ID" value="WGM06492.1"/>
    <property type="molecule type" value="Genomic_DNA"/>
</dbReference>